<dbReference type="EMBL" id="BPLR01001570">
    <property type="protein sequence ID" value="GIZ03213.1"/>
    <property type="molecule type" value="Genomic_DNA"/>
</dbReference>
<reference evidence="2 3" key="1">
    <citation type="submission" date="2021-06" db="EMBL/GenBank/DDBJ databases">
        <title>Caerostris extrusa draft genome.</title>
        <authorList>
            <person name="Kono N."/>
            <person name="Arakawa K."/>
        </authorList>
    </citation>
    <scope>NUCLEOTIDE SEQUENCE [LARGE SCALE GENOMIC DNA]</scope>
</reference>
<protein>
    <submittedName>
        <fullName evidence="2">Uncharacterized protein</fullName>
    </submittedName>
</protein>
<name>A0AAV4Y7Z1_CAEEX</name>
<evidence type="ECO:0000256" key="1">
    <source>
        <dbReference type="SAM" id="SignalP"/>
    </source>
</evidence>
<feature type="signal peptide" evidence="1">
    <location>
        <begin position="1"/>
        <end position="18"/>
    </location>
</feature>
<evidence type="ECO:0000313" key="3">
    <source>
        <dbReference type="Proteomes" id="UP001054945"/>
    </source>
</evidence>
<dbReference type="Proteomes" id="UP001054945">
    <property type="component" value="Unassembled WGS sequence"/>
</dbReference>
<organism evidence="2 3">
    <name type="scientific">Caerostris extrusa</name>
    <name type="common">Bark spider</name>
    <name type="synonym">Caerostris bankana</name>
    <dbReference type="NCBI Taxonomy" id="172846"/>
    <lineage>
        <taxon>Eukaryota</taxon>
        <taxon>Metazoa</taxon>
        <taxon>Ecdysozoa</taxon>
        <taxon>Arthropoda</taxon>
        <taxon>Chelicerata</taxon>
        <taxon>Arachnida</taxon>
        <taxon>Araneae</taxon>
        <taxon>Araneomorphae</taxon>
        <taxon>Entelegynae</taxon>
        <taxon>Araneoidea</taxon>
        <taxon>Araneidae</taxon>
        <taxon>Caerostris</taxon>
    </lineage>
</organism>
<keyword evidence="3" id="KW-1185">Reference proteome</keyword>
<feature type="chain" id="PRO_5043955052" evidence="1">
    <location>
        <begin position="19"/>
        <end position="94"/>
    </location>
</feature>
<comment type="caution">
    <text evidence="2">The sequence shown here is derived from an EMBL/GenBank/DDBJ whole genome shotgun (WGS) entry which is preliminary data.</text>
</comment>
<keyword evidence="1" id="KW-0732">Signal</keyword>
<evidence type="ECO:0000313" key="2">
    <source>
        <dbReference type="EMBL" id="GIZ03213.1"/>
    </source>
</evidence>
<proteinExistence type="predicted"/>
<sequence>MWWTVCLEFSSVLYFSDGMQEGFHCRPERDVGSYDPSQIFDVLCAWVYFPGGMQEGLHCHPGRDVGPYDPSPIFDGQFRGRHSCLARSQITSGY</sequence>
<dbReference type="AlphaFoldDB" id="A0AAV4Y7Z1"/>
<accession>A0AAV4Y7Z1</accession>
<gene>
    <name evidence="2" type="ORF">CEXT_722111</name>
</gene>